<dbReference type="InterPro" id="IPR001360">
    <property type="entry name" value="Glyco_hydro_1"/>
</dbReference>
<name>A0A377XN73_KLEPN</name>
<dbReference type="GO" id="GO:0005975">
    <property type="term" value="P:carbohydrate metabolic process"/>
    <property type="evidence" value="ECO:0007669"/>
    <property type="project" value="InterPro"/>
</dbReference>
<dbReference type="SUPFAM" id="SSF51445">
    <property type="entry name" value="(Trans)glycosidases"/>
    <property type="match status" value="1"/>
</dbReference>
<gene>
    <name evidence="1" type="primary">bglH_5</name>
    <name evidence="1" type="ORF">NCTC5047_05369</name>
</gene>
<dbReference type="InterPro" id="IPR017853">
    <property type="entry name" value="GH"/>
</dbReference>
<accession>A0A377XN73</accession>
<keyword evidence="1" id="KW-0326">Glycosidase</keyword>
<evidence type="ECO:0000313" key="1">
    <source>
        <dbReference type="EMBL" id="STT84330.1"/>
    </source>
</evidence>
<protein>
    <submittedName>
        <fullName evidence="1">6-phospho-beta-glucosidase ascB</fullName>
        <ecNumber evidence="1">3.2.1.86</ecNumber>
    </submittedName>
</protein>
<dbReference type="AlphaFoldDB" id="A0A377XN73"/>
<keyword evidence="1" id="KW-0378">Hydrolase</keyword>
<dbReference type="Pfam" id="PF00232">
    <property type="entry name" value="Glyco_hydro_1"/>
    <property type="match status" value="1"/>
</dbReference>
<proteinExistence type="predicted"/>
<organism evidence="1 2">
    <name type="scientific">Klebsiella pneumoniae</name>
    <dbReference type="NCBI Taxonomy" id="573"/>
    <lineage>
        <taxon>Bacteria</taxon>
        <taxon>Pseudomonadati</taxon>
        <taxon>Pseudomonadota</taxon>
        <taxon>Gammaproteobacteria</taxon>
        <taxon>Enterobacterales</taxon>
        <taxon>Enterobacteriaceae</taxon>
        <taxon>Klebsiella/Raoultella group</taxon>
        <taxon>Klebsiella</taxon>
        <taxon>Klebsiella pneumoniae complex</taxon>
    </lineage>
</organism>
<dbReference type="Gene3D" id="3.20.20.80">
    <property type="entry name" value="Glycosidases"/>
    <property type="match status" value="1"/>
</dbReference>
<dbReference type="EC" id="3.2.1.86" evidence="1"/>
<reference evidence="1 2" key="1">
    <citation type="submission" date="2018-06" db="EMBL/GenBank/DDBJ databases">
        <authorList>
            <consortium name="Pathogen Informatics"/>
            <person name="Doyle S."/>
        </authorList>
    </citation>
    <scope>NUCLEOTIDE SEQUENCE [LARGE SCALE GENOMIC DNA]</scope>
    <source>
        <strain evidence="1 2">NCTC5047</strain>
    </source>
</reference>
<dbReference type="GO" id="GO:0008706">
    <property type="term" value="F:6-phospho-beta-glucosidase activity"/>
    <property type="evidence" value="ECO:0007669"/>
    <property type="project" value="UniProtKB-EC"/>
</dbReference>
<dbReference type="EMBL" id="UGLH01000006">
    <property type="protein sequence ID" value="STT84330.1"/>
    <property type="molecule type" value="Genomic_DNA"/>
</dbReference>
<dbReference type="Proteomes" id="UP000254340">
    <property type="component" value="Unassembled WGS sequence"/>
</dbReference>
<sequence>MAEMGFSVFRTSIAWSRLFPRGDEQQPNPQGIAFYRSLFEECKKHGNRAAGHPVPF</sequence>
<evidence type="ECO:0000313" key="2">
    <source>
        <dbReference type="Proteomes" id="UP000254340"/>
    </source>
</evidence>